<protein>
    <submittedName>
        <fullName evidence="2">Putative acetyltransferase</fullName>
    </submittedName>
</protein>
<dbReference type="PANTHER" id="PTHR39173">
    <property type="entry name" value="ACETYLTRANSFERASE"/>
    <property type="match status" value="1"/>
</dbReference>
<dbReference type="Pfam" id="PF13302">
    <property type="entry name" value="Acetyltransf_3"/>
    <property type="match status" value="1"/>
</dbReference>
<comment type="caution">
    <text evidence="2">The sequence shown here is derived from an EMBL/GenBank/DDBJ whole genome shotgun (WGS) entry which is preliminary data.</text>
</comment>
<evidence type="ECO:0000259" key="1">
    <source>
        <dbReference type="PROSITE" id="PS51186"/>
    </source>
</evidence>
<gene>
    <name evidence="2" type="ORF">BKA05_003256</name>
</gene>
<proteinExistence type="predicted"/>
<name>A0A7Z0C635_9ACTN</name>
<dbReference type="GO" id="GO:0016747">
    <property type="term" value="F:acyltransferase activity, transferring groups other than amino-acyl groups"/>
    <property type="evidence" value="ECO:0007669"/>
    <property type="project" value="InterPro"/>
</dbReference>
<keyword evidence="2" id="KW-0808">Transferase</keyword>
<reference evidence="2 3" key="1">
    <citation type="submission" date="2020-07" db="EMBL/GenBank/DDBJ databases">
        <title>Sequencing the genomes of 1000 actinobacteria strains.</title>
        <authorList>
            <person name="Klenk H.-P."/>
        </authorList>
    </citation>
    <scope>NUCLEOTIDE SEQUENCE [LARGE SCALE GENOMIC DNA]</scope>
    <source>
        <strain evidence="2 3">DSM 18248</strain>
    </source>
</reference>
<dbReference type="InterPro" id="IPR016181">
    <property type="entry name" value="Acyl_CoA_acyltransferase"/>
</dbReference>
<dbReference type="InterPro" id="IPR000182">
    <property type="entry name" value="GNAT_dom"/>
</dbReference>
<organism evidence="2 3">
    <name type="scientific">Nocardioides marinus</name>
    <dbReference type="NCBI Taxonomy" id="374514"/>
    <lineage>
        <taxon>Bacteria</taxon>
        <taxon>Bacillati</taxon>
        <taxon>Actinomycetota</taxon>
        <taxon>Actinomycetes</taxon>
        <taxon>Propionibacteriales</taxon>
        <taxon>Nocardioidaceae</taxon>
        <taxon>Nocardioides</taxon>
    </lineage>
</organism>
<dbReference type="Proteomes" id="UP000537326">
    <property type="component" value="Unassembled WGS sequence"/>
</dbReference>
<dbReference type="Gene3D" id="3.40.630.30">
    <property type="match status" value="1"/>
</dbReference>
<evidence type="ECO:0000313" key="3">
    <source>
        <dbReference type="Proteomes" id="UP000537326"/>
    </source>
</evidence>
<evidence type="ECO:0000313" key="2">
    <source>
        <dbReference type="EMBL" id="NYI11741.1"/>
    </source>
</evidence>
<dbReference type="AlphaFoldDB" id="A0A7Z0C635"/>
<accession>A0A7Z0C635</accession>
<dbReference type="RefSeq" id="WP_179532390.1">
    <property type="nucleotide sequence ID" value="NZ_BAAAPP010000013.1"/>
</dbReference>
<dbReference type="CDD" id="cd04301">
    <property type="entry name" value="NAT_SF"/>
    <property type="match status" value="1"/>
</dbReference>
<dbReference type="SUPFAM" id="SSF55729">
    <property type="entry name" value="Acyl-CoA N-acyltransferases (Nat)"/>
    <property type="match status" value="1"/>
</dbReference>
<dbReference type="EMBL" id="JACBZI010000001">
    <property type="protein sequence ID" value="NYI11741.1"/>
    <property type="molecule type" value="Genomic_DNA"/>
</dbReference>
<dbReference type="PANTHER" id="PTHR39173:SF1">
    <property type="entry name" value="ACETYLTRANSFERASE"/>
    <property type="match status" value="1"/>
</dbReference>
<sequence>MTEIWGELLLRPLRVEDEAPARAAHEELAADGFDFLLAQRREEGAAEETWAEYVARLEDQRHGRRLDPGFVPASFLVAEVDGVLVGRASVRHELNEFLEVWGGHIGYGVRPAYRRRGHATAILRGCLALCADLGIERALVTCDVDNAASAAVIERCGGVLDPDRPVAEGTPQVAAKRRFWVPTA</sequence>
<feature type="domain" description="N-acetyltransferase" evidence="1">
    <location>
        <begin position="8"/>
        <end position="182"/>
    </location>
</feature>
<dbReference type="PROSITE" id="PS51186">
    <property type="entry name" value="GNAT"/>
    <property type="match status" value="1"/>
</dbReference>
<keyword evidence="3" id="KW-1185">Reference proteome</keyword>